<dbReference type="RefSeq" id="WP_137060009.1">
    <property type="nucleotide sequence ID" value="NZ_PNXQ01000001.1"/>
</dbReference>
<comment type="caution">
    <text evidence="2">The sequence shown here is derived from an EMBL/GenBank/DDBJ whole genome shotgun (WGS) entry which is preliminary data.</text>
</comment>
<sequence length="216" mass="23689">MKIFKKVFVPLLAAVLLCATVLPSVSNAEQATKPEVNLVQTEVIQTDRGEATVTTNFNDDNHRITTVVENGKTTKIEYFPQDQTLLIDGVKQENFNVKESRSDFSLNAVPSGGTFVGKFDYSYDWVNVGIVFAAGIISTVTKAPVSTILVIIGAGASLNTQAYYTIYQYSYPRKCEAIPYANHTVFYQDASRNKVIGTADSAKFFSSQPYPIGCTP</sequence>
<dbReference type="Proteomes" id="UP000308114">
    <property type="component" value="Unassembled WGS sequence"/>
</dbReference>
<keyword evidence="1" id="KW-0732">Signal</keyword>
<protein>
    <submittedName>
        <fullName evidence="2">Uncharacterized protein</fullName>
    </submittedName>
</protein>
<evidence type="ECO:0000256" key="1">
    <source>
        <dbReference type="SAM" id="SignalP"/>
    </source>
</evidence>
<evidence type="ECO:0000313" key="3">
    <source>
        <dbReference type="Proteomes" id="UP000308114"/>
    </source>
</evidence>
<gene>
    <name evidence="2" type="ORF">C1I60_00440</name>
</gene>
<reference evidence="2 3" key="1">
    <citation type="submission" date="2018-01" db="EMBL/GenBank/DDBJ databases">
        <title>Bacillales members from the olive rhizosphere are effective biological control agents against Verticillium dahliae.</title>
        <authorList>
            <person name="Gomez-Lama C."/>
            <person name="Legarda G."/>
            <person name="Ruano-Rosa D."/>
            <person name="Pizarro-Tobias P."/>
            <person name="Valverde-Corredor A."/>
            <person name="Niqui J.L."/>
            <person name="Trivino J.C."/>
            <person name="Roca A."/>
            <person name="Mercado-Blanco J."/>
        </authorList>
    </citation>
    <scope>NUCLEOTIDE SEQUENCE [LARGE SCALE GENOMIC DNA]</scope>
    <source>
        <strain evidence="2 3">PIC167</strain>
    </source>
</reference>
<dbReference type="AlphaFoldDB" id="A0A4U2Q6H2"/>
<name>A0A4U2Q6H2_9BACL</name>
<accession>A0A4U2Q6H2</accession>
<feature type="signal peptide" evidence="1">
    <location>
        <begin position="1"/>
        <end position="28"/>
    </location>
</feature>
<feature type="chain" id="PRO_5038465654" evidence="1">
    <location>
        <begin position="29"/>
        <end position="216"/>
    </location>
</feature>
<dbReference type="EMBL" id="PNXQ01000001">
    <property type="protein sequence ID" value="TKH46656.1"/>
    <property type="molecule type" value="Genomic_DNA"/>
</dbReference>
<proteinExistence type="predicted"/>
<evidence type="ECO:0000313" key="2">
    <source>
        <dbReference type="EMBL" id="TKH46656.1"/>
    </source>
</evidence>
<organism evidence="2 3">
    <name type="scientific">Paenibacillus terrae</name>
    <dbReference type="NCBI Taxonomy" id="159743"/>
    <lineage>
        <taxon>Bacteria</taxon>
        <taxon>Bacillati</taxon>
        <taxon>Bacillota</taxon>
        <taxon>Bacilli</taxon>
        <taxon>Bacillales</taxon>
        <taxon>Paenibacillaceae</taxon>
        <taxon>Paenibacillus</taxon>
    </lineage>
</organism>